<dbReference type="Proteomes" id="UP000032417">
    <property type="component" value="Chromosome 1"/>
</dbReference>
<reference evidence="13 14" key="1">
    <citation type="submission" date="2014-08" db="EMBL/GenBank/DDBJ databases">
        <authorList>
            <person name="Wibberg D."/>
        </authorList>
    </citation>
    <scope>NUCLEOTIDE SEQUENCE [LARGE SCALE GENOMIC DNA]</scope>
    <source>
        <strain evidence="14">ING2-E5B</strain>
    </source>
</reference>
<evidence type="ECO:0000256" key="3">
    <source>
        <dbReference type="ARBA" id="ARBA00005684"/>
    </source>
</evidence>
<dbReference type="InterPro" id="IPR013784">
    <property type="entry name" value="Carb-bd-like_fold"/>
</dbReference>
<dbReference type="PATRIC" id="fig|1562970.3.peg.1053"/>
<evidence type="ECO:0000256" key="10">
    <source>
        <dbReference type="ARBA" id="ARBA00031423"/>
    </source>
</evidence>
<dbReference type="Pfam" id="PF00686">
    <property type="entry name" value="CBM_20"/>
    <property type="match status" value="2"/>
</dbReference>
<evidence type="ECO:0000256" key="2">
    <source>
        <dbReference type="ARBA" id="ARBA00004496"/>
    </source>
</evidence>
<gene>
    <name evidence="13" type="ORF">ING2E5B_1065</name>
</gene>
<dbReference type="OrthoDB" id="9811841at2"/>
<protein>
    <recommendedName>
        <fullName evidence="5">4-alpha-glucanotransferase</fullName>
        <ecNumber evidence="4">2.4.1.25</ecNumber>
    </recommendedName>
    <alternativeName>
        <fullName evidence="10">Amylomaltase</fullName>
    </alternativeName>
    <alternativeName>
        <fullName evidence="11">Disproportionating enzyme</fullName>
    </alternativeName>
</protein>
<proteinExistence type="inferred from homology"/>
<keyword evidence="6" id="KW-0963">Cytoplasm</keyword>
<dbReference type="PROSITE" id="PS51166">
    <property type="entry name" value="CBM20"/>
    <property type="match status" value="2"/>
</dbReference>
<dbReference type="SUPFAM" id="SSF51445">
    <property type="entry name" value="(Trans)glycosidases"/>
    <property type="match status" value="1"/>
</dbReference>
<evidence type="ECO:0000313" key="14">
    <source>
        <dbReference type="Proteomes" id="UP000032417"/>
    </source>
</evidence>
<keyword evidence="7" id="KW-0328">Glycosyltransferase</keyword>
<dbReference type="Gene3D" id="3.20.20.80">
    <property type="entry name" value="Glycosidases"/>
    <property type="match status" value="2"/>
</dbReference>
<evidence type="ECO:0000256" key="9">
    <source>
        <dbReference type="ARBA" id="ARBA00023277"/>
    </source>
</evidence>
<evidence type="ECO:0000313" key="13">
    <source>
        <dbReference type="EMBL" id="CEA15818.1"/>
    </source>
</evidence>
<accession>A0A098C071</accession>
<organism evidence="13 14">
    <name type="scientific">Fermentimonas caenicola</name>
    <dbReference type="NCBI Taxonomy" id="1562970"/>
    <lineage>
        <taxon>Bacteria</taxon>
        <taxon>Pseudomonadati</taxon>
        <taxon>Bacteroidota</taxon>
        <taxon>Bacteroidia</taxon>
        <taxon>Bacteroidales</taxon>
        <taxon>Dysgonomonadaceae</taxon>
        <taxon>Fermentimonas</taxon>
    </lineage>
</organism>
<dbReference type="Gene3D" id="2.60.40.10">
    <property type="entry name" value="Immunoglobulins"/>
    <property type="match status" value="2"/>
</dbReference>
<dbReference type="GO" id="GO:0005737">
    <property type="term" value="C:cytoplasm"/>
    <property type="evidence" value="ECO:0007669"/>
    <property type="project" value="UniProtKB-SubCell"/>
</dbReference>
<comment type="similarity">
    <text evidence="3">Belongs to the disproportionating enzyme family.</text>
</comment>
<dbReference type="SMART" id="SM01065">
    <property type="entry name" value="CBM_2"/>
    <property type="match status" value="2"/>
</dbReference>
<evidence type="ECO:0000256" key="8">
    <source>
        <dbReference type="ARBA" id="ARBA00022679"/>
    </source>
</evidence>
<keyword evidence="9" id="KW-0119">Carbohydrate metabolism</keyword>
<dbReference type="PANTHER" id="PTHR32518">
    <property type="match status" value="1"/>
</dbReference>
<dbReference type="GO" id="GO:0004134">
    <property type="term" value="F:4-alpha-glucanotransferase activity"/>
    <property type="evidence" value="ECO:0007669"/>
    <property type="project" value="UniProtKB-EC"/>
</dbReference>
<evidence type="ECO:0000256" key="11">
    <source>
        <dbReference type="ARBA" id="ARBA00031501"/>
    </source>
</evidence>
<dbReference type="EC" id="2.4.1.25" evidence="4"/>
<evidence type="ECO:0000259" key="12">
    <source>
        <dbReference type="PROSITE" id="PS51166"/>
    </source>
</evidence>
<dbReference type="SUPFAM" id="SSF49452">
    <property type="entry name" value="Starch-binding domain-like"/>
    <property type="match status" value="2"/>
</dbReference>
<dbReference type="InterPro" id="IPR013783">
    <property type="entry name" value="Ig-like_fold"/>
</dbReference>
<dbReference type="HOGENOM" id="CLU_014132_0_0_10"/>
<comment type="subcellular location">
    <subcellularLocation>
        <location evidence="2">Cytoplasm</location>
    </subcellularLocation>
</comment>
<keyword evidence="8" id="KW-0808">Transferase</keyword>
<dbReference type="InterPro" id="IPR002044">
    <property type="entry name" value="CBM20"/>
</dbReference>
<feature type="domain" description="CBM20" evidence="12">
    <location>
        <begin position="1"/>
        <end position="97"/>
    </location>
</feature>
<dbReference type="PANTHER" id="PTHR32518:SF3">
    <property type="entry name" value="4-ALPHA-GLUCANOTRANSFERASE"/>
    <property type="match status" value="1"/>
</dbReference>
<dbReference type="Pfam" id="PF02446">
    <property type="entry name" value="Glyco_hydro_77"/>
    <property type="match status" value="1"/>
</dbReference>
<evidence type="ECO:0000256" key="1">
    <source>
        <dbReference type="ARBA" id="ARBA00000439"/>
    </source>
</evidence>
<evidence type="ECO:0000256" key="7">
    <source>
        <dbReference type="ARBA" id="ARBA00022676"/>
    </source>
</evidence>
<sequence length="892" mass="105169">MTVLTFQIDYHTTWGQQVCLSGSLPELGQFDESKSLVLSNDGDSWYAEIEVEDTENIQYYYLIRQGAGVIRREWGSKRKLYISPDKKQYIINDLWKDIPFHSYLYSSVFTKSIFRHDKANMPTEYYSSSILLNVICPFVNKEQKLCIAGDCEELGNWDTVKAKQLVCVGDGEWQILLDADKLPLQTFYKFLIIDKISGDVIKWEDGDNRLLDASKAKELETVYAEMALQFHHNSFTYKGVGTSIPLFSIKTEDSFGIGDFTDLKKMIDWAAVTGQQLIQLLPVNDTTTTKTWRDSYPYSVISIYALHPIYLGCKEQKLKDKKKYSSYLDKAEKLNTLPEIDYEKVLQLKYEYSRDLYLQNGEEVLASKEYKEFFEKNSSWLFPYSCYCYLRDKNRKANFREWGDFSKYDEVKLKRMIEESPEVRGEINYFYFVQYLLHKQFSEVSSYAHHKGITLKGDIPIGIDRDSVDAWSSPHLFNMDTQTGAPPDDFSYFGQNWGFPTYNWKAMEEDHYKWWKSRFTKMADYFDAYRIDHILGFFRIWEIPLDAVQGLLGHFNPALPYWSEEISRAGIPFDEERMVNPFIHEDYLKDIFGDYTEEVKGKYLDVISWQRYRLKPFCNTQRKIALHFDNKKSKKDVTICEGLLSLCAEVLFVRDPNEYNRFHPRITAQYTHSYRYLDDHVKAAFNKMYDDFFFNRHNYFWRDQAMKKLPPLISSTKMMVCGEDLGMVPDCVPSAMYELSILSLEIERMPKSSNYKFTDLDNLPYLSVCTTSTHDMSPIRLWWTENRNITQQYYNEVLKYEGEAPEECSPQLCKQIIERHLRSAAMWVILPWQDWLSIDNKLRNKDIESERINVPANSEHYWNYRMHIPMEQLLSETELNNKIKKMCGSVSV</sequence>
<evidence type="ECO:0000256" key="6">
    <source>
        <dbReference type="ARBA" id="ARBA00022490"/>
    </source>
</evidence>
<dbReference type="InterPro" id="IPR003385">
    <property type="entry name" value="Glyco_hydro_77"/>
</dbReference>
<dbReference type="STRING" id="1562970.ING2E5B_1065"/>
<evidence type="ECO:0000256" key="4">
    <source>
        <dbReference type="ARBA" id="ARBA00012560"/>
    </source>
</evidence>
<evidence type="ECO:0000256" key="5">
    <source>
        <dbReference type="ARBA" id="ARBA00020295"/>
    </source>
</evidence>
<dbReference type="CDD" id="cd05467">
    <property type="entry name" value="CBM20"/>
    <property type="match status" value="1"/>
</dbReference>
<feature type="domain" description="CBM20" evidence="12">
    <location>
        <begin position="122"/>
        <end position="239"/>
    </location>
</feature>
<dbReference type="AlphaFoldDB" id="A0A098C071"/>
<dbReference type="GO" id="GO:2001070">
    <property type="term" value="F:starch binding"/>
    <property type="evidence" value="ECO:0007669"/>
    <property type="project" value="InterPro"/>
</dbReference>
<dbReference type="GO" id="GO:0005975">
    <property type="term" value="P:carbohydrate metabolic process"/>
    <property type="evidence" value="ECO:0007669"/>
    <property type="project" value="InterPro"/>
</dbReference>
<comment type="catalytic activity">
    <reaction evidence="1">
        <text>Transfers a segment of a (1-&gt;4)-alpha-D-glucan to a new position in an acceptor, which may be glucose or a (1-&gt;4)-alpha-D-glucan.</text>
        <dbReference type="EC" id="2.4.1.25"/>
    </reaction>
</comment>
<dbReference type="KEGG" id="pbt:ING2E5B_1065"/>
<dbReference type="InterPro" id="IPR017853">
    <property type="entry name" value="GH"/>
</dbReference>
<dbReference type="EMBL" id="LN515532">
    <property type="protein sequence ID" value="CEA15818.1"/>
    <property type="molecule type" value="Genomic_DNA"/>
</dbReference>
<keyword evidence="14" id="KW-1185">Reference proteome</keyword>
<name>A0A098C071_9BACT</name>